<name>A0AAD8GZ84_9APIA</name>
<organism evidence="1 2">
    <name type="scientific">Heracleum sosnowskyi</name>
    <dbReference type="NCBI Taxonomy" id="360622"/>
    <lineage>
        <taxon>Eukaryota</taxon>
        <taxon>Viridiplantae</taxon>
        <taxon>Streptophyta</taxon>
        <taxon>Embryophyta</taxon>
        <taxon>Tracheophyta</taxon>
        <taxon>Spermatophyta</taxon>
        <taxon>Magnoliopsida</taxon>
        <taxon>eudicotyledons</taxon>
        <taxon>Gunneridae</taxon>
        <taxon>Pentapetalae</taxon>
        <taxon>asterids</taxon>
        <taxon>campanulids</taxon>
        <taxon>Apiales</taxon>
        <taxon>Apiaceae</taxon>
        <taxon>Apioideae</taxon>
        <taxon>apioid superclade</taxon>
        <taxon>Tordylieae</taxon>
        <taxon>Tordyliinae</taxon>
        <taxon>Heracleum</taxon>
    </lineage>
</organism>
<evidence type="ECO:0000313" key="1">
    <source>
        <dbReference type="EMBL" id="KAK1357474.1"/>
    </source>
</evidence>
<gene>
    <name evidence="1" type="ORF">POM88_050730</name>
</gene>
<evidence type="ECO:0000313" key="2">
    <source>
        <dbReference type="Proteomes" id="UP001237642"/>
    </source>
</evidence>
<proteinExistence type="predicted"/>
<accession>A0AAD8GZ84</accession>
<dbReference type="AlphaFoldDB" id="A0AAD8GZ84"/>
<reference evidence="1" key="2">
    <citation type="submission" date="2023-05" db="EMBL/GenBank/DDBJ databases">
        <authorList>
            <person name="Schelkunov M.I."/>
        </authorList>
    </citation>
    <scope>NUCLEOTIDE SEQUENCE</scope>
    <source>
        <strain evidence="1">Hsosn_3</strain>
        <tissue evidence="1">Leaf</tissue>
    </source>
</reference>
<sequence>MEYLLSNPLNGTMKRFQKTRRGHTKFNGSGSYQKSMNTVRLGGSPRRAWRIKVVPKMRFKRVLSSPLRLWKKVKIGYVNMMLNLAKHQNSNVFGGKRVPMGRQLPTASYSPSEFDSRLVLEIYKSLVASRELAPSC</sequence>
<dbReference type="Proteomes" id="UP001237642">
    <property type="component" value="Unassembled WGS sequence"/>
</dbReference>
<keyword evidence="2" id="KW-1185">Reference proteome</keyword>
<comment type="caution">
    <text evidence="1">The sequence shown here is derived from an EMBL/GenBank/DDBJ whole genome shotgun (WGS) entry which is preliminary data.</text>
</comment>
<dbReference type="PANTHER" id="PTHR33702">
    <property type="entry name" value="BNAA09G40010D PROTEIN"/>
    <property type="match status" value="1"/>
</dbReference>
<protein>
    <submittedName>
        <fullName evidence="1">Uncharacterized protein</fullName>
    </submittedName>
</protein>
<reference evidence="1" key="1">
    <citation type="submission" date="2023-02" db="EMBL/GenBank/DDBJ databases">
        <title>Genome of toxic invasive species Heracleum sosnowskyi carries increased number of genes despite the absence of recent whole-genome duplications.</title>
        <authorList>
            <person name="Schelkunov M."/>
            <person name="Shtratnikova V."/>
            <person name="Makarenko M."/>
            <person name="Klepikova A."/>
            <person name="Omelchenko D."/>
            <person name="Novikova G."/>
            <person name="Obukhova E."/>
            <person name="Bogdanov V."/>
            <person name="Penin A."/>
            <person name="Logacheva M."/>
        </authorList>
    </citation>
    <scope>NUCLEOTIDE SEQUENCE</scope>
    <source>
        <strain evidence="1">Hsosn_3</strain>
        <tissue evidence="1">Leaf</tissue>
    </source>
</reference>
<dbReference type="EMBL" id="JAUIZM010000011">
    <property type="protein sequence ID" value="KAK1357474.1"/>
    <property type="molecule type" value="Genomic_DNA"/>
</dbReference>
<dbReference type="PANTHER" id="PTHR33702:SF16">
    <property type="match status" value="1"/>
</dbReference>